<evidence type="ECO:0000256" key="1">
    <source>
        <dbReference type="ARBA" id="ARBA00022549"/>
    </source>
</evidence>
<dbReference type="InterPro" id="IPR004155">
    <property type="entry name" value="PBS_lyase_HEAT"/>
</dbReference>
<dbReference type="Proteomes" id="UP000287247">
    <property type="component" value="Unassembled WGS sequence"/>
</dbReference>
<dbReference type="PANTHER" id="PTHR12697:SF5">
    <property type="entry name" value="DEOXYHYPUSINE HYDROXYLASE"/>
    <property type="match status" value="1"/>
</dbReference>
<evidence type="ECO:0000313" key="4">
    <source>
        <dbReference type="Proteomes" id="UP000287247"/>
    </source>
</evidence>
<comment type="caution">
    <text evidence="3">The sequence shown here is derived from an EMBL/GenBank/DDBJ whole genome shotgun (WGS) entry which is preliminary data.</text>
</comment>
<evidence type="ECO:0000313" key="3">
    <source>
        <dbReference type="EMBL" id="GBF82722.1"/>
    </source>
</evidence>
<dbReference type="GO" id="GO:0016491">
    <property type="term" value="F:oxidoreductase activity"/>
    <property type="evidence" value="ECO:0007669"/>
    <property type="project" value="TreeGrafter"/>
</dbReference>
<dbReference type="InterPro" id="IPR016024">
    <property type="entry name" value="ARM-type_fold"/>
</dbReference>
<name>A0A401INA5_APHSA</name>
<keyword evidence="4" id="KW-1185">Reference proteome</keyword>
<proteinExistence type="predicted"/>
<organism evidence="3 4">
    <name type="scientific">Aphanothece sacrum FPU1</name>
    <dbReference type="NCBI Taxonomy" id="1920663"/>
    <lineage>
        <taxon>Bacteria</taxon>
        <taxon>Bacillati</taxon>
        <taxon>Cyanobacteriota</taxon>
        <taxon>Cyanophyceae</taxon>
        <taxon>Oscillatoriophycideae</taxon>
        <taxon>Chroococcales</taxon>
        <taxon>Aphanothecaceae</taxon>
        <taxon>Aphanothece</taxon>
    </lineage>
</organism>
<dbReference type="SMART" id="SM00567">
    <property type="entry name" value="EZ_HEAT"/>
    <property type="match status" value="6"/>
</dbReference>
<accession>A0A401INA5</accession>
<keyword evidence="3" id="KW-0456">Lyase</keyword>
<sequence length="406" mass="44750">MNVTPKSMFQPLNTSEIAGDLTQGTLVNQYLQQLQENPSDSEDDRLKLALYVLSEGDFQQRWEVSKIFPTLGKIAIAPLLNILEDEETEEEIRWFVGGIFGEFDEKEVVSALVNLLKNSQKTELLMVAAAALGKIGTPAIEALSELLSENSARLLAVRVLAEIRNTQIITPLLKVVDDPAPEIRTTVLEALSSFHNVCLIPIFLKALHDPITTVRKEAVIALGMQKEFQEQFNLVSQLKPLLYDLHLDVCQQAALALGRLGGNKAAEALFHVLKSPATPLWLKQEVVGALSWICTPQSLEYLQEGLRWGDETVCQAIVNVLGCQPLADLKAQATEILLNFLSSRQQALHQPQIKQAVAMSLGKLGHPIALDTLEKLAQDSDKAVRLHAIAALKKFSPLVATVRPRI</sequence>
<gene>
    <name evidence="3" type="ORF">AsFPU1_4156</name>
</gene>
<dbReference type="AlphaFoldDB" id="A0A401INA5"/>
<dbReference type="Gene3D" id="1.25.10.10">
    <property type="entry name" value="Leucine-rich Repeat Variant"/>
    <property type="match status" value="3"/>
</dbReference>
<dbReference type="GO" id="GO:0016829">
    <property type="term" value="F:lyase activity"/>
    <property type="evidence" value="ECO:0007669"/>
    <property type="project" value="UniProtKB-KW"/>
</dbReference>
<dbReference type="InterPro" id="IPR011989">
    <property type="entry name" value="ARM-like"/>
</dbReference>
<keyword evidence="2" id="KW-0605">Phycobilisome</keyword>
<dbReference type="Pfam" id="PF03130">
    <property type="entry name" value="HEAT_PBS"/>
    <property type="match status" value="1"/>
</dbReference>
<dbReference type="PANTHER" id="PTHR12697">
    <property type="entry name" value="PBS LYASE HEAT-LIKE PROTEIN"/>
    <property type="match status" value="1"/>
</dbReference>
<keyword evidence="1" id="KW-0042">Antenna complex</keyword>
<evidence type="ECO:0000256" key="2">
    <source>
        <dbReference type="ARBA" id="ARBA00022738"/>
    </source>
</evidence>
<dbReference type="SUPFAM" id="SSF48371">
    <property type="entry name" value="ARM repeat"/>
    <property type="match status" value="1"/>
</dbReference>
<dbReference type="EMBL" id="BDQK01000017">
    <property type="protein sequence ID" value="GBF82722.1"/>
    <property type="molecule type" value="Genomic_DNA"/>
</dbReference>
<reference evidence="4" key="1">
    <citation type="submission" date="2017-05" db="EMBL/GenBank/DDBJ databases">
        <title>Physiological properties and genetic analysis related to exopolysaccharide production of fresh-water unicellular cyanobacterium Aphanothece sacrum, Suizenji Nori, that has been cultured as a food source in Japan.</title>
        <authorList>
            <person name="Kanesaki Y."/>
            <person name="Yoshikawa S."/>
            <person name="Ohki K."/>
        </authorList>
    </citation>
    <scope>NUCLEOTIDE SEQUENCE [LARGE SCALE GENOMIC DNA]</scope>
    <source>
        <strain evidence="4">FPU1</strain>
    </source>
</reference>
<dbReference type="Pfam" id="PF13646">
    <property type="entry name" value="HEAT_2"/>
    <property type="match status" value="3"/>
</dbReference>
<dbReference type="GO" id="GO:0030089">
    <property type="term" value="C:phycobilisome"/>
    <property type="evidence" value="ECO:0007669"/>
    <property type="project" value="UniProtKB-KW"/>
</dbReference>
<protein>
    <submittedName>
        <fullName evidence="3">PBS lyase</fullName>
    </submittedName>
</protein>